<reference evidence="2" key="2">
    <citation type="journal article" date="2015" name="Data Brief">
        <title>Shoot transcriptome of the giant reed, Arundo donax.</title>
        <authorList>
            <person name="Barrero R.A."/>
            <person name="Guerrero F.D."/>
            <person name="Moolhuijzen P."/>
            <person name="Goolsby J.A."/>
            <person name="Tidwell J."/>
            <person name="Bellgard S.E."/>
            <person name="Bellgard M.I."/>
        </authorList>
    </citation>
    <scope>NUCLEOTIDE SEQUENCE</scope>
    <source>
        <tissue evidence="2">Shoot tissue taken approximately 20 cm above the soil surface</tissue>
    </source>
</reference>
<keyword evidence="1" id="KW-0812">Transmembrane</keyword>
<proteinExistence type="predicted"/>
<sequence length="29" mass="3516">MILIISFVFHLPFPFILVIWEFLVCLSFM</sequence>
<protein>
    <submittedName>
        <fullName evidence="2">Uncharacterized protein</fullName>
    </submittedName>
</protein>
<name>A0A0A9B8V7_ARUDO</name>
<organism evidence="2">
    <name type="scientific">Arundo donax</name>
    <name type="common">Giant reed</name>
    <name type="synonym">Donax arundinaceus</name>
    <dbReference type="NCBI Taxonomy" id="35708"/>
    <lineage>
        <taxon>Eukaryota</taxon>
        <taxon>Viridiplantae</taxon>
        <taxon>Streptophyta</taxon>
        <taxon>Embryophyta</taxon>
        <taxon>Tracheophyta</taxon>
        <taxon>Spermatophyta</taxon>
        <taxon>Magnoliopsida</taxon>
        <taxon>Liliopsida</taxon>
        <taxon>Poales</taxon>
        <taxon>Poaceae</taxon>
        <taxon>PACMAD clade</taxon>
        <taxon>Arundinoideae</taxon>
        <taxon>Arundineae</taxon>
        <taxon>Arundo</taxon>
    </lineage>
</organism>
<keyword evidence="1" id="KW-0472">Membrane</keyword>
<keyword evidence="1" id="KW-1133">Transmembrane helix</keyword>
<dbReference type="AlphaFoldDB" id="A0A0A9B8V7"/>
<reference evidence="2" key="1">
    <citation type="submission" date="2014-09" db="EMBL/GenBank/DDBJ databases">
        <authorList>
            <person name="Magalhaes I.L.F."/>
            <person name="Oliveira U."/>
            <person name="Santos F.R."/>
            <person name="Vidigal T.H.D.A."/>
            <person name="Brescovit A.D."/>
            <person name="Santos A.J."/>
        </authorList>
    </citation>
    <scope>NUCLEOTIDE SEQUENCE</scope>
    <source>
        <tissue evidence="2">Shoot tissue taken approximately 20 cm above the soil surface</tissue>
    </source>
</reference>
<evidence type="ECO:0000313" key="2">
    <source>
        <dbReference type="EMBL" id="JAD55732.1"/>
    </source>
</evidence>
<accession>A0A0A9B8V7</accession>
<evidence type="ECO:0000256" key="1">
    <source>
        <dbReference type="SAM" id="Phobius"/>
    </source>
</evidence>
<feature type="transmembrane region" description="Helical" evidence="1">
    <location>
        <begin position="6"/>
        <end position="28"/>
    </location>
</feature>
<dbReference type="EMBL" id="GBRH01242163">
    <property type="protein sequence ID" value="JAD55732.1"/>
    <property type="molecule type" value="Transcribed_RNA"/>
</dbReference>